<feature type="signal peptide" evidence="2">
    <location>
        <begin position="1"/>
        <end position="27"/>
    </location>
</feature>
<organism evidence="3 4">
    <name type="scientific">Paenibacillus aurantius</name>
    <dbReference type="NCBI Taxonomy" id="2918900"/>
    <lineage>
        <taxon>Bacteria</taxon>
        <taxon>Bacillati</taxon>
        <taxon>Bacillota</taxon>
        <taxon>Bacilli</taxon>
        <taxon>Bacillales</taxon>
        <taxon>Paenibacillaceae</taxon>
        <taxon>Paenibacillus</taxon>
    </lineage>
</organism>
<dbReference type="RefSeq" id="WP_315604396.1">
    <property type="nucleotide sequence ID" value="NZ_CP130318.1"/>
</dbReference>
<keyword evidence="2" id="KW-0732">Signal</keyword>
<protein>
    <submittedName>
        <fullName evidence="3">Uncharacterized protein</fullName>
    </submittedName>
</protein>
<keyword evidence="4" id="KW-1185">Reference proteome</keyword>
<evidence type="ECO:0000313" key="4">
    <source>
        <dbReference type="Proteomes" id="UP001305702"/>
    </source>
</evidence>
<feature type="transmembrane region" description="Helical" evidence="1">
    <location>
        <begin position="179"/>
        <end position="198"/>
    </location>
</feature>
<dbReference type="Proteomes" id="UP001305702">
    <property type="component" value="Chromosome"/>
</dbReference>
<feature type="chain" id="PRO_5041682906" evidence="2">
    <location>
        <begin position="28"/>
        <end position="204"/>
    </location>
</feature>
<keyword evidence="1" id="KW-0472">Membrane</keyword>
<keyword evidence="1" id="KW-1133">Transmembrane helix</keyword>
<name>A0AA96LFK4_9BACL</name>
<evidence type="ECO:0000256" key="1">
    <source>
        <dbReference type="SAM" id="Phobius"/>
    </source>
</evidence>
<dbReference type="KEGG" id="paun:MJA45_23855"/>
<proteinExistence type="predicted"/>
<dbReference type="AlphaFoldDB" id="A0AA96LFK4"/>
<reference evidence="3 4" key="1">
    <citation type="submission" date="2022-02" db="EMBL/GenBank/DDBJ databases">
        <title>Paenibacillus sp. MBLB1776 Whole Genome Shotgun Sequencing.</title>
        <authorList>
            <person name="Hwang C.Y."/>
            <person name="Cho E.-S."/>
            <person name="Seo M.-J."/>
        </authorList>
    </citation>
    <scope>NUCLEOTIDE SEQUENCE [LARGE SCALE GENOMIC DNA]</scope>
    <source>
        <strain evidence="3 4">MBLB1776</strain>
    </source>
</reference>
<evidence type="ECO:0000313" key="3">
    <source>
        <dbReference type="EMBL" id="WNQ10622.1"/>
    </source>
</evidence>
<accession>A0AA96LFK4</accession>
<sequence>MKKIRLRWLVPAGLLLGIILNQAPAYACSPAPWTFEEAYRAKAMVYGKVTAVHSDRRAAILQVISYAGPGPAPRLVHLPRTEDSRPAPPYSCPDFSMRFKTGEAYVFFLADVPPRLRLLEPQWRTASPVRNGQVMVGLPHGETASLEERLQSFAAQRNVTVQKPDSGSPVWGETIWGKLRWLATAAGAALAVLGLGALKRKGRR</sequence>
<dbReference type="EMBL" id="CP130318">
    <property type="protein sequence ID" value="WNQ10622.1"/>
    <property type="molecule type" value="Genomic_DNA"/>
</dbReference>
<keyword evidence="1" id="KW-0812">Transmembrane</keyword>
<gene>
    <name evidence="3" type="ORF">MJA45_23855</name>
</gene>
<evidence type="ECO:0000256" key="2">
    <source>
        <dbReference type="SAM" id="SignalP"/>
    </source>
</evidence>